<dbReference type="AlphaFoldDB" id="A4AC12"/>
<organism evidence="3 4">
    <name type="scientific">Congregibacter litoralis KT71</name>
    <dbReference type="NCBI Taxonomy" id="314285"/>
    <lineage>
        <taxon>Bacteria</taxon>
        <taxon>Pseudomonadati</taxon>
        <taxon>Pseudomonadota</taxon>
        <taxon>Gammaproteobacteria</taxon>
        <taxon>Cellvibrionales</taxon>
        <taxon>Halieaceae</taxon>
        <taxon>Congregibacter</taxon>
    </lineage>
</organism>
<dbReference type="Proteomes" id="UP000019205">
    <property type="component" value="Chromosome"/>
</dbReference>
<evidence type="ECO:0000256" key="1">
    <source>
        <dbReference type="SAM" id="Coils"/>
    </source>
</evidence>
<dbReference type="EMBL" id="AAOA02000006">
    <property type="protein sequence ID" value="EAQ96462.1"/>
    <property type="molecule type" value="Genomic_DNA"/>
</dbReference>
<evidence type="ECO:0000313" key="4">
    <source>
        <dbReference type="Proteomes" id="UP000019205"/>
    </source>
</evidence>
<name>A4AC12_9GAMM</name>
<proteinExistence type="predicted"/>
<feature type="compositionally biased region" description="Basic and acidic residues" evidence="2">
    <location>
        <begin position="15"/>
        <end position="24"/>
    </location>
</feature>
<keyword evidence="4" id="KW-1185">Reference proteome</keyword>
<dbReference type="HOGENOM" id="CLU_1934452_0_0_6"/>
<protein>
    <recommendedName>
        <fullName evidence="5">Transposase</fullName>
    </recommendedName>
</protein>
<feature type="coiled-coil region" evidence="1">
    <location>
        <begin position="80"/>
        <end position="114"/>
    </location>
</feature>
<reference evidence="3 4" key="2">
    <citation type="journal article" date="2009" name="PLoS ONE">
        <title>The photosynthetic apparatus and its regulation in the aerobic gammaproteobacterium Congregibacter litoralis gen. nov., sp. nov.</title>
        <authorList>
            <person name="Spring S."/>
            <person name="Lunsdorf H."/>
            <person name="Fuchs B.M."/>
            <person name="Tindall B.J."/>
        </authorList>
    </citation>
    <scope>NUCLEOTIDE SEQUENCE [LARGE SCALE GENOMIC DNA]</scope>
    <source>
        <strain evidence="3">KT71</strain>
    </source>
</reference>
<evidence type="ECO:0000313" key="3">
    <source>
        <dbReference type="EMBL" id="EAQ96462.1"/>
    </source>
</evidence>
<reference evidence="3 4" key="1">
    <citation type="journal article" date="2007" name="Proc. Natl. Acad. Sci. U.S.A.">
        <title>Characterization of a marine gammaproteobacterium capable of aerobic anoxygenic photosynthesis.</title>
        <authorList>
            <person name="Fuchs B.M."/>
            <person name="Spring S."/>
            <person name="Teeling H."/>
            <person name="Quast C."/>
            <person name="Wulf J."/>
            <person name="Schattenhofer M."/>
            <person name="Yan S."/>
            <person name="Ferriera S."/>
            <person name="Johnson J."/>
            <person name="Glockner F.O."/>
            <person name="Amann R."/>
        </authorList>
    </citation>
    <scope>NUCLEOTIDE SEQUENCE [LARGE SCALE GENOMIC DNA]</scope>
    <source>
        <strain evidence="3">KT71</strain>
    </source>
</reference>
<feature type="region of interest" description="Disordered" evidence="2">
    <location>
        <begin position="1"/>
        <end position="36"/>
    </location>
</feature>
<feature type="compositionally biased region" description="Polar residues" evidence="2">
    <location>
        <begin position="27"/>
        <end position="36"/>
    </location>
</feature>
<dbReference type="STRING" id="314285.KT71_05542"/>
<comment type="caution">
    <text evidence="3">The sequence shown here is derived from an EMBL/GenBank/DDBJ whole genome shotgun (WGS) entry which is preliminary data.</text>
</comment>
<gene>
    <name evidence="3" type="ORF">KT71_05542</name>
</gene>
<dbReference type="RefSeq" id="WP_008293527.1">
    <property type="nucleotide sequence ID" value="NZ_CM002299.1"/>
</dbReference>
<keyword evidence="1" id="KW-0175">Coiled coil</keyword>
<accession>A4AC12</accession>
<evidence type="ECO:0008006" key="5">
    <source>
        <dbReference type="Google" id="ProtNLM"/>
    </source>
</evidence>
<evidence type="ECO:0000256" key="2">
    <source>
        <dbReference type="SAM" id="MobiDB-lite"/>
    </source>
</evidence>
<sequence length="130" mass="14601">MSKRQNTYAKIGADNAEKVKEWGKETPVSQMPTNQFGGVSRSKVCEMLGFSPSTVGSNIAISEAFDRIDERLAKAPSKQRKRTDAEVKALEKRIKHLESRVAVLQAENDVLKRSKAAEEFFLNNCRMIRA</sequence>